<evidence type="ECO:0000313" key="16">
    <source>
        <dbReference type="Proteomes" id="UP000331127"/>
    </source>
</evidence>
<dbReference type="Pfam" id="PF07730">
    <property type="entry name" value="HisKA_3"/>
    <property type="match status" value="1"/>
</dbReference>
<dbReference type="GO" id="GO:0046983">
    <property type="term" value="F:protein dimerization activity"/>
    <property type="evidence" value="ECO:0007669"/>
    <property type="project" value="InterPro"/>
</dbReference>
<dbReference type="EC" id="2.7.13.3" evidence="2"/>
<proteinExistence type="predicted"/>
<dbReference type="InterPro" id="IPR011712">
    <property type="entry name" value="Sig_transdc_His_kin_sub3_dim/P"/>
</dbReference>
<feature type="compositionally biased region" description="Basic and acidic residues" evidence="10">
    <location>
        <begin position="339"/>
        <end position="353"/>
    </location>
</feature>
<dbReference type="GO" id="GO:0000155">
    <property type="term" value="F:phosphorelay sensor kinase activity"/>
    <property type="evidence" value="ECO:0007669"/>
    <property type="project" value="InterPro"/>
</dbReference>
<dbReference type="AlphaFoldDB" id="A0A5M3XEL2"/>
<dbReference type="Gene3D" id="1.20.5.1930">
    <property type="match status" value="1"/>
</dbReference>
<dbReference type="GO" id="GO:0016020">
    <property type="term" value="C:membrane"/>
    <property type="evidence" value="ECO:0007669"/>
    <property type="project" value="InterPro"/>
</dbReference>
<dbReference type="Proteomes" id="UP000331127">
    <property type="component" value="Unassembled WGS sequence"/>
</dbReference>
<keyword evidence="6 15" id="KW-0418">Kinase</keyword>
<protein>
    <recommendedName>
        <fullName evidence="2">histidine kinase</fullName>
        <ecNumber evidence="2">2.7.13.3</ecNumber>
    </recommendedName>
</protein>
<feature type="region of interest" description="Disordered" evidence="10">
    <location>
        <begin position="383"/>
        <end position="409"/>
    </location>
</feature>
<keyword evidence="11" id="KW-0472">Membrane</keyword>
<feature type="transmembrane region" description="Helical" evidence="11">
    <location>
        <begin position="114"/>
        <end position="133"/>
    </location>
</feature>
<feature type="domain" description="Signal transduction histidine kinase subgroup 3 dimerisation and phosphoacceptor" evidence="13">
    <location>
        <begin position="193"/>
        <end position="258"/>
    </location>
</feature>
<feature type="region of interest" description="Disordered" evidence="10">
    <location>
        <begin position="339"/>
        <end position="366"/>
    </location>
</feature>
<keyword evidence="11" id="KW-1133">Transmembrane helix</keyword>
<keyword evidence="16" id="KW-1185">Reference proteome</keyword>
<sequence>MKHHGVPFRLRVGTQDVVIALFVTVMQVQGTLARVAAEGAPRPLTEVGNLGLALLVVSGLVVAVRRRWPVPVFVTAALASLVYYGLDFPDGPGWLGLFVALYTLAAYGDGRRSLVIAGVGTAVLAIGWAFAAADIEPRAAIGWVFFRIGASIMSAALGESVRSRRVIAAEAQERAERAERTREEEARARVDAERLRIAREVHDTVAHAIAIINVQSGVTAHVLDKRPERAREALQAIEQTSSRALREMRTILGVLRDDNDGRVPHPGLEQIDELTAKARDAGLDVTLEATAPATPLPSAVDSAAYRILQESITNVISHVGPTRVTVALNPGIDVLEIRVTDEGRRTGSGDSADRPSGNGTDTSAKVGRGILGMRERCQLLGGELDAKPTPGGGFQVTARLPLAPTGSRL</sequence>
<dbReference type="Pfam" id="PF23539">
    <property type="entry name" value="DUF7134"/>
    <property type="match status" value="1"/>
</dbReference>
<keyword evidence="9" id="KW-0175">Coiled coil</keyword>
<comment type="caution">
    <text evidence="15">The sequence shown here is derived from an EMBL/GenBank/DDBJ whole genome shotgun (WGS) entry which is preliminary data.</text>
</comment>
<evidence type="ECO:0000256" key="9">
    <source>
        <dbReference type="SAM" id="Coils"/>
    </source>
</evidence>
<comment type="catalytic activity">
    <reaction evidence="1">
        <text>ATP + protein L-histidine = ADP + protein N-phospho-L-histidine.</text>
        <dbReference type="EC" id="2.7.13.3"/>
    </reaction>
</comment>
<keyword evidence="11" id="KW-0812">Transmembrane</keyword>
<name>A0A5M3XEL2_9ACTN</name>
<keyword evidence="7" id="KW-0067">ATP-binding</keyword>
<dbReference type="InterPro" id="IPR055558">
    <property type="entry name" value="DUF7134"/>
</dbReference>
<keyword evidence="8" id="KW-0902">Two-component regulatory system</keyword>
<organism evidence="15 16">
    <name type="scientific">Acrocarpospora macrocephala</name>
    <dbReference type="NCBI Taxonomy" id="150177"/>
    <lineage>
        <taxon>Bacteria</taxon>
        <taxon>Bacillati</taxon>
        <taxon>Actinomycetota</taxon>
        <taxon>Actinomycetes</taxon>
        <taxon>Streptosporangiales</taxon>
        <taxon>Streptosporangiaceae</taxon>
        <taxon>Acrocarpospora</taxon>
    </lineage>
</organism>
<keyword evidence="4" id="KW-0808">Transferase</keyword>
<evidence type="ECO:0000256" key="1">
    <source>
        <dbReference type="ARBA" id="ARBA00000085"/>
    </source>
</evidence>
<dbReference type="PANTHER" id="PTHR24421:SF10">
    <property type="entry name" value="NITRATE_NITRITE SENSOR PROTEIN NARQ"/>
    <property type="match status" value="1"/>
</dbReference>
<evidence type="ECO:0000256" key="2">
    <source>
        <dbReference type="ARBA" id="ARBA00012438"/>
    </source>
</evidence>
<dbReference type="PANTHER" id="PTHR24421">
    <property type="entry name" value="NITRATE/NITRITE SENSOR PROTEIN NARX-RELATED"/>
    <property type="match status" value="1"/>
</dbReference>
<evidence type="ECO:0000256" key="6">
    <source>
        <dbReference type="ARBA" id="ARBA00022777"/>
    </source>
</evidence>
<dbReference type="InterPro" id="IPR050482">
    <property type="entry name" value="Sensor_HK_TwoCompSys"/>
</dbReference>
<evidence type="ECO:0000256" key="3">
    <source>
        <dbReference type="ARBA" id="ARBA00022553"/>
    </source>
</evidence>
<evidence type="ECO:0000256" key="7">
    <source>
        <dbReference type="ARBA" id="ARBA00022840"/>
    </source>
</evidence>
<dbReference type="InterPro" id="IPR003594">
    <property type="entry name" value="HATPase_dom"/>
</dbReference>
<feature type="coiled-coil region" evidence="9">
    <location>
        <begin position="168"/>
        <end position="195"/>
    </location>
</feature>
<feature type="domain" description="DUF7134" evidence="14">
    <location>
        <begin position="16"/>
        <end position="165"/>
    </location>
</feature>
<feature type="domain" description="Histidine kinase/HSP90-like ATPase" evidence="12">
    <location>
        <begin position="303"/>
        <end position="403"/>
    </location>
</feature>
<accession>A0A5M3XEL2</accession>
<dbReference type="Pfam" id="PF02518">
    <property type="entry name" value="HATPase_c"/>
    <property type="match status" value="1"/>
</dbReference>
<dbReference type="InterPro" id="IPR036890">
    <property type="entry name" value="HATPase_C_sf"/>
</dbReference>
<reference evidence="15 16" key="1">
    <citation type="submission" date="2019-10" db="EMBL/GenBank/DDBJ databases">
        <title>Whole genome shotgun sequence of Acrocarpospora macrocephala NBRC 16266.</title>
        <authorList>
            <person name="Ichikawa N."/>
            <person name="Kimura A."/>
            <person name="Kitahashi Y."/>
            <person name="Komaki H."/>
            <person name="Oguchi A."/>
        </authorList>
    </citation>
    <scope>NUCLEOTIDE SEQUENCE [LARGE SCALE GENOMIC DNA]</scope>
    <source>
        <strain evidence="15 16">NBRC 16266</strain>
    </source>
</reference>
<dbReference type="CDD" id="cd16917">
    <property type="entry name" value="HATPase_UhpB-NarQ-NarX-like"/>
    <property type="match status" value="1"/>
</dbReference>
<keyword evidence="3" id="KW-0597">Phosphoprotein</keyword>
<evidence type="ECO:0000256" key="10">
    <source>
        <dbReference type="SAM" id="MobiDB-lite"/>
    </source>
</evidence>
<evidence type="ECO:0000256" key="4">
    <source>
        <dbReference type="ARBA" id="ARBA00022679"/>
    </source>
</evidence>
<dbReference type="RefSeq" id="WP_155361515.1">
    <property type="nucleotide sequence ID" value="NZ_BAAAHL010000052.1"/>
</dbReference>
<evidence type="ECO:0000259" key="14">
    <source>
        <dbReference type="Pfam" id="PF23539"/>
    </source>
</evidence>
<dbReference type="Gene3D" id="3.30.565.10">
    <property type="entry name" value="Histidine kinase-like ATPase, C-terminal domain"/>
    <property type="match status" value="1"/>
</dbReference>
<evidence type="ECO:0000256" key="5">
    <source>
        <dbReference type="ARBA" id="ARBA00022741"/>
    </source>
</evidence>
<evidence type="ECO:0000259" key="13">
    <source>
        <dbReference type="Pfam" id="PF07730"/>
    </source>
</evidence>
<gene>
    <name evidence="15" type="ORF">Amac_101060</name>
</gene>
<feature type="transmembrane region" description="Helical" evidence="11">
    <location>
        <begin position="47"/>
        <end position="63"/>
    </location>
</feature>
<dbReference type="SUPFAM" id="SSF55874">
    <property type="entry name" value="ATPase domain of HSP90 chaperone/DNA topoisomerase II/histidine kinase"/>
    <property type="match status" value="1"/>
</dbReference>
<evidence type="ECO:0000256" key="11">
    <source>
        <dbReference type="SAM" id="Phobius"/>
    </source>
</evidence>
<feature type="transmembrane region" description="Helical" evidence="11">
    <location>
        <begin position="70"/>
        <end position="86"/>
    </location>
</feature>
<evidence type="ECO:0000259" key="12">
    <source>
        <dbReference type="Pfam" id="PF02518"/>
    </source>
</evidence>
<feature type="transmembrane region" description="Helical" evidence="11">
    <location>
        <begin position="92"/>
        <end position="107"/>
    </location>
</feature>
<evidence type="ECO:0000313" key="15">
    <source>
        <dbReference type="EMBL" id="GES16508.1"/>
    </source>
</evidence>
<dbReference type="GO" id="GO:0005524">
    <property type="term" value="F:ATP binding"/>
    <property type="evidence" value="ECO:0007669"/>
    <property type="project" value="UniProtKB-KW"/>
</dbReference>
<keyword evidence="5" id="KW-0547">Nucleotide-binding</keyword>
<dbReference type="OrthoDB" id="227596at2"/>
<dbReference type="EMBL" id="BLAE01000103">
    <property type="protein sequence ID" value="GES16508.1"/>
    <property type="molecule type" value="Genomic_DNA"/>
</dbReference>
<evidence type="ECO:0000256" key="8">
    <source>
        <dbReference type="ARBA" id="ARBA00023012"/>
    </source>
</evidence>